<evidence type="ECO:0000313" key="1">
    <source>
        <dbReference type="EMBL" id="KAE9537401.1"/>
    </source>
</evidence>
<dbReference type="AlphaFoldDB" id="A0A6G0TTC6"/>
<evidence type="ECO:0000313" key="2">
    <source>
        <dbReference type="Proteomes" id="UP000475862"/>
    </source>
</evidence>
<name>A0A6G0TTC6_APHGL</name>
<protein>
    <submittedName>
        <fullName evidence="1">Uncharacterized protein</fullName>
    </submittedName>
</protein>
<sequence length="186" mass="19394">MISLGIPDGPGDLPDVSLFAALTSSADVNAGMALVNSSVFLTGSKASKMFSTTGEGASSQFVVAAAGKRKSAMVDSFPLESAPGLAPGVVVHLVTQLRPAFRLGRLDRPSKIPSSGEVGGPALLQTWLIYVPQTRLVPPAESQTLPAQIRDLFRPPMDWILTWGAWPSSGHGCLASSDEIPVVGSR</sequence>
<keyword evidence="2" id="KW-1185">Reference proteome</keyword>
<organism evidence="1 2">
    <name type="scientific">Aphis glycines</name>
    <name type="common">Soybean aphid</name>
    <dbReference type="NCBI Taxonomy" id="307491"/>
    <lineage>
        <taxon>Eukaryota</taxon>
        <taxon>Metazoa</taxon>
        <taxon>Ecdysozoa</taxon>
        <taxon>Arthropoda</taxon>
        <taxon>Hexapoda</taxon>
        <taxon>Insecta</taxon>
        <taxon>Pterygota</taxon>
        <taxon>Neoptera</taxon>
        <taxon>Paraneoptera</taxon>
        <taxon>Hemiptera</taxon>
        <taxon>Sternorrhyncha</taxon>
        <taxon>Aphidomorpha</taxon>
        <taxon>Aphidoidea</taxon>
        <taxon>Aphididae</taxon>
        <taxon>Aphidini</taxon>
        <taxon>Aphis</taxon>
        <taxon>Aphis</taxon>
    </lineage>
</organism>
<accession>A0A6G0TTC6</accession>
<comment type="caution">
    <text evidence="1">The sequence shown here is derived from an EMBL/GenBank/DDBJ whole genome shotgun (WGS) entry which is preliminary data.</text>
</comment>
<proteinExistence type="predicted"/>
<reference evidence="1 2" key="1">
    <citation type="submission" date="2019-08" db="EMBL/GenBank/DDBJ databases">
        <title>The genome of the soybean aphid Biotype 1, its phylome, world population structure and adaptation to the North American continent.</title>
        <authorList>
            <person name="Giordano R."/>
            <person name="Donthu R.K."/>
            <person name="Hernandez A.G."/>
            <person name="Wright C.L."/>
            <person name="Zimin A.V."/>
        </authorList>
    </citation>
    <scope>NUCLEOTIDE SEQUENCE [LARGE SCALE GENOMIC DNA]</scope>
    <source>
        <tissue evidence="1">Whole aphids</tissue>
    </source>
</reference>
<dbReference type="EMBL" id="VYZN01000018">
    <property type="protein sequence ID" value="KAE9537401.1"/>
    <property type="molecule type" value="Genomic_DNA"/>
</dbReference>
<gene>
    <name evidence="1" type="ORF">AGLY_006424</name>
</gene>
<dbReference type="Proteomes" id="UP000475862">
    <property type="component" value="Unassembled WGS sequence"/>
</dbReference>